<evidence type="ECO:0000313" key="3">
    <source>
        <dbReference type="Proteomes" id="UP000639274"/>
    </source>
</evidence>
<dbReference type="AlphaFoldDB" id="A0A974XYH7"/>
<organism evidence="2 3">
    <name type="scientific">Agrilutibacter solisilvae</name>
    <dbReference type="NCBI Taxonomy" id="2763317"/>
    <lineage>
        <taxon>Bacteria</taxon>
        <taxon>Pseudomonadati</taxon>
        <taxon>Pseudomonadota</taxon>
        <taxon>Gammaproteobacteria</taxon>
        <taxon>Lysobacterales</taxon>
        <taxon>Lysobacteraceae</taxon>
        <taxon>Agrilutibacter</taxon>
    </lineage>
</organism>
<accession>A0A974XYH7</accession>
<evidence type="ECO:0000256" key="1">
    <source>
        <dbReference type="SAM" id="SignalP"/>
    </source>
</evidence>
<dbReference type="Pfam" id="PF17263">
    <property type="entry name" value="DUF5329"/>
    <property type="match status" value="1"/>
</dbReference>
<dbReference type="Proteomes" id="UP000639274">
    <property type="component" value="Chromosome"/>
</dbReference>
<feature type="signal peptide" evidence="1">
    <location>
        <begin position="1"/>
        <end position="31"/>
    </location>
</feature>
<keyword evidence="3" id="KW-1185">Reference proteome</keyword>
<feature type="chain" id="PRO_5037953119" evidence="1">
    <location>
        <begin position="32"/>
        <end position="155"/>
    </location>
</feature>
<sequence>MRPGRDGRRRLPTWLLLAALPGGLLALSAHAGPAHAPPSQAASAQAATAAPVPAAAARSEIEHLIAQLGRSGCSFQRNGSWHDAAEAEKHLRRKYEWLRDHDRIVSAEQFIEDGASRSSMTGRAYQVRCPGQAAQPSARWLRDRLQALRRPPTGR</sequence>
<evidence type="ECO:0000313" key="2">
    <source>
        <dbReference type="EMBL" id="QSX78131.1"/>
    </source>
</evidence>
<dbReference type="InterPro" id="IPR035242">
    <property type="entry name" value="DUF5329"/>
</dbReference>
<name>A0A974XYH7_9GAMM</name>
<dbReference type="RefSeq" id="WP_200613373.1">
    <property type="nucleotide sequence ID" value="NZ_CP071518.1"/>
</dbReference>
<keyword evidence="1" id="KW-0732">Signal</keyword>
<reference evidence="2 3" key="1">
    <citation type="submission" date="2021-03" db="EMBL/GenBank/DDBJ databases">
        <title>Lysobacter sp. nov. isolated from soil of gangwondo yeongwol, south Korea.</title>
        <authorList>
            <person name="Kim K.R."/>
            <person name="Kim K.H."/>
            <person name="Jeon C.O."/>
        </authorList>
    </citation>
    <scope>NUCLEOTIDE SEQUENCE [LARGE SCALE GENOMIC DNA]</scope>
    <source>
        <strain evidence="2 3">R19</strain>
    </source>
</reference>
<proteinExistence type="predicted"/>
<protein>
    <submittedName>
        <fullName evidence="2">DUF5329 domain-containing protein</fullName>
    </submittedName>
</protein>
<gene>
    <name evidence="2" type="ORF">I8J32_015755</name>
</gene>
<dbReference type="KEGG" id="lsf:I8J32_015755"/>
<dbReference type="EMBL" id="CP071518">
    <property type="protein sequence ID" value="QSX78131.1"/>
    <property type="molecule type" value="Genomic_DNA"/>
</dbReference>